<evidence type="ECO:0000313" key="1">
    <source>
        <dbReference type="EMBL" id="ROO86419.1"/>
    </source>
</evidence>
<dbReference type="InterPro" id="IPR029063">
    <property type="entry name" value="SAM-dependent_MTases_sf"/>
</dbReference>
<accession>A0A3N1CYQ9</accession>
<dbReference type="OrthoDB" id="9787807at2"/>
<comment type="caution">
    <text evidence="1">The sequence shown here is derived from an EMBL/GenBank/DDBJ whole genome shotgun (WGS) entry which is preliminary data.</text>
</comment>
<evidence type="ECO:0008006" key="3">
    <source>
        <dbReference type="Google" id="ProtNLM"/>
    </source>
</evidence>
<organism evidence="1 2">
    <name type="scientific">Actinocorallia herbida</name>
    <dbReference type="NCBI Taxonomy" id="58109"/>
    <lineage>
        <taxon>Bacteria</taxon>
        <taxon>Bacillati</taxon>
        <taxon>Actinomycetota</taxon>
        <taxon>Actinomycetes</taxon>
        <taxon>Streptosporangiales</taxon>
        <taxon>Thermomonosporaceae</taxon>
        <taxon>Actinocorallia</taxon>
    </lineage>
</organism>
<protein>
    <recommendedName>
        <fullName evidence="3">Methyltransferase family protein</fullName>
    </recommendedName>
</protein>
<reference evidence="1 2" key="1">
    <citation type="submission" date="2018-11" db="EMBL/GenBank/DDBJ databases">
        <title>Sequencing the genomes of 1000 actinobacteria strains.</title>
        <authorList>
            <person name="Klenk H.-P."/>
        </authorList>
    </citation>
    <scope>NUCLEOTIDE SEQUENCE [LARGE SCALE GENOMIC DNA]</scope>
    <source>
        <strain evidence="1 2">DSM 44254</strain>
    </source>
</reference>
<keyword evidence="2" id="KW-1185">Reference proteome</keyword>
<dbReference type="EMBL" id="RJKE01000001">
    <property type="protein sequence ID" value="ROO86419.1"/>
    <property type="molecule type" value="Genomic_DNA"/>
</dbReference>
<proteinExistence type="predicted"/>
<name>A0A3N1CYQ9_9ACTN</name>
<sequence length="238" mass="26479">MSKSVDAAPAALDRVLVTSRDFAEYRAMFALDDTTLDTARILDCPGGAGDFGFRVRERGGRAVSVDPIYALEPAALTLRVQEELDRGVRRAHAVPHLYDFSWTGGLAQYVRRRERAAQRFLVDYALDRENYLDAALPDLPFPDGAFDLALVPNLLFVYAGLFDPAWHRRAVAELVRVAREVRIHPVTDADGRPYPHLPALRADLAAAGIGTSLVEADYRLHPGTQRTLVCRAAGRWRR</sequence>
<gene>
    <name evidence="1" type="ORF">EDD29_3986</name>
</gene>
<dbReference type="Proteomes" id="UP000272400">
    <property type="component" value="Unassembled WGS sequence"/>
</dbReference>
<dbReference type="RefSeq" id="WP_123665818.1">
    <property type="nucleotide sequence ID" value="NZ_RJKE01000001.1"/>
</dbReference>
<dbReference type="AlphaFoldDB" id="A0A3N1CYQ9"/>
<evidence type="ECO:0000313" key="2">
    <source>
        <dbReference type="Proteomes" id="UP000272400"/>
    </source>
</evidence>
<dbReference type="SUPFAM" id="SSF53335">
    <property type="entry name" value="S-adenosyl-L-methionine-dependent methyltransferases"/>
    <property type="match status" value="1"/>
</dbReference>
<dbReference type="Gene3D" id="3.40.50.150">
    <property type="entry name" value="Vaccinia Virus protein VP39"/>
    <property type="match status" value="1"/>
</dbReference>